<accession>A0A4S3TJL7</accession>
<keyword evidence="3" id="KW-1185">Reference proteome</keyword>
<name>A0A4S3TJL7_9EURY</name>
<protein>
    <submittedName>
        <fullName evidence="2">Uncharacterized protein</fullName>
    </submittedName>
</protein>
<comment type="caution">
    <text evidence="2">The sequence shown here is derived from an EMBL/GenBank/DDBJ whole genome shotgun (WGS) entry which is preliminary data.</text>
</comment>
<evidence type="ECO:0000256" key="1">
    <source>
        <dbReference type="SAM" id="MobiDB-lite"/>
    </source>
</evidence>
<organism evidence="2 3">
    <name type="scientific">Salinadaptatus halalkaliphilus</name>
    <dbReference type="NCBI Taxonomy" id="2419781"/>
    <lineage>
        <taxon>Archaea</taxon>
        <taxon>Methanobacteriati</taxon>
        <taxon>Methanobacteriota</taxon>
        <taxon>Stenosarchaea group</taxon>
        <taxon>Halobacteria</taxon>
        <taxon>Halobacteriales</taxon>
        <taxon>Natrialbaceae</taxon>
        <taxon>Salinadaptatus</taxon>
    </lineage>
</organism>
<reference evidence="2 3" key="1">
    <citation type="submission" date="2018-10" db="EMBL/GenBank/DDBJ databases">
        <title>Natronolimnobius sp. XQ-INN 246 isolated from Inner Mongolia Autonomous Region of China.</title>
        <authorList>
            <person name="Xue Q."/>
        </authorList>
    </citation>
    <scope>NUCLEOTIDE SEQUENCE [LARGE SCALE GENOMIC DNA]</scope>
    <source>
        <strain evidence="2 3">XQ-INN 246</strain>
    </source>
</reference>
<sequence length="277" mass="31423">MTAVETDADIGDAATEPVDPDRDPETATLLEDALETSRTGVEGERPPFDPDRPVRWRNTVYNVSWTVTDDRTRTDYVVTVDQIDDDPTGSQIDYDNLPDVDRERLSGLREELSQTDEEQRIGAQLEYTDDSDIEASVLVPESEYEFVVIDDHVLAIESGETETTIYTFTYEVLERASTPAVYGADLREEHLLVLESLSDDEHDLVEEAISEGRAVVGTDDDAFVEVGERLLEHEPIYVSDRVGEWLVEYEGEVYWTELDTLRTTELVEELEAYDEEV</sequence>
<dbReference type="EMBL" id="RBZW01000036">
    <property type="protein sequence ID" value="THE64264.1"/>
    <property type="molecule type" value="Genomic_DNA"/>
</dbReference>
<dbReference type="AlphaFoldDB" id="A0A4S3TJL7"/>
<evidence type="ECO:0000313" key="2">
    <source>
        <dbReference type="EMBL" id="THE64264.1"/>
    </source>
</evidence>
<dbReference type="Proteomes" id="UP000318864">
    <property type="component" value="Unassembled WGS sequence"/>
</dbReference>
<feature type="region of interest" description="Disordered" evidence="1">
    <location>
        <begin position="1"/>
        <end position="24"/>
    </location>
</feature>
<proteinExistence type="predicted"/>
<gene>
    <name evidence="2" type="ORF">D8Y22_13845</name>
</gene>
<evidence type="ECO:0000313" key="3">
    <source>
        <dbReference type="Proteomes" id="UP000318864"/>
    </source>
</evidence>
<feature type="compositionally biased region" description="Acidic residues" evidence="1">
    <location>
        <begin position="1"/>
        <end position="10"/>
    </location>
</feature>
<dbReference type="RefSeq" id="WP_141465276.1">
    <property type="nucleotide sequence ID" value="NZ_RBZW01000036.1"/>
</dbReference>
<dbReference type="OrthoDB" id="193751at2157"/>